<dbReference type="VEuPathDB" id="VectorBase:AAEL009528"/>
<feature type="domain" description="Chitin-binding type-2" evidence="7">
    <location>
        <begin position="230"/>
        <end position="291"/>
    </location>
</feature>
<dbReference type="HOGENOM" id="CLU_056609_0_0_1"/>
<dbReference type="OMA" id="WPARACC"/>
<dbReference type="InterPro" id="IPR002557">
    <property type="entry name" value="Chitin-bd_dom"/>
</dbReference>
<dbReference type="PANTHER" id="PTHR23301">
    <property type="entry name" value="CHITIN BINDING PERITROPHIN-A"/>
    <property type="match status" value="1"/>
</dbReference>
<dbReference type="SUPFAM" id="SSF57625">
    <property type="entry name" value="Invertebrate chitin-binding proteins"/>
    <property type="match status" value="3"/>
</dbReference>
<reference evidence="8" key="3">
    <citation type="submission" date="2012-09" db="EMBL/GenBank/DDBJ databases">
        <authorList>
            <consortium name="VectorBase"/>
        </authorList>
    </citation>
    <scope>NUCLEOTIDE SEQUENCE</scope>
    <source>
        <strain evidence="8">Liverpool</strain>
    </source>
</reference>
<dbReference type="STRING" id="7159.Q16VK6"/>
<protein>
    <submittedName>
        <fullName evidence="8">AAEL009528-PA</fullName>
    </submittedName>
</protein>
<evidence type="ECO:0000256" key="2">
    <source>
        <dbReference type="ARBA" id="ARBA00022729"/>
    </source>
</evidence>
<feature type="domain" description="Chitin-binding type-2" evidence="7">
    <location>
        <begin position="108"/>
        <end position="166"/>
    </location>
</feature>
<organism evidence="8 9">
    <name type="scientific">Aedes aegypti</name>
    <name type="common">Yellowfever mosquito</name>
    <name type="synonym">Culex aegypti</name>
    <dbReference type="NCBI Taxonomy" id="7159"/>
    <lineage>
        <taxon>Eukaryota</taxon>
        <taxon>Metazoa</taxon>
        <taxon>Ecdysozoa</taxon>
        <taxon>Arthropoda</taxon>
        <taxon>Hexapoda</taxon>
        <taxon>Insecta</taxon>
        <taxon>Pterygota</taxon>
        <taxon>Neoptera</taxon>
        <taxon>Endopterygota</taxon>
        <taxon>Diptera</taxon>
        <taxon>Nematocera</taxon>
        <taxon>Culicoidea</taxon>
        <taxon>Culicidae</taxon>
        <taxon>Culicinae</taxon>
        <taxon>Aedini</taxon>
        <taxon>Aedes</taxon>
        <taxon>Stegomyia</taxon>
    </lineage>
</organism>
<keyword evidence="3" id="KW-0677">Repeat</keyword>
<dbReference type="Pfam" id="PF01607">
    <property type="entry name" value="CBM_14"/>
    <property type="match status" value="3"/>
</dbReference>
<dbReference type="OrthoDB" id="6020543at2759"/>
<dbReference type="Proteomes" id="UP000682892">
    <property type="component" value="Chromosome 1"/>
</dbReference>
<evidence type="ECO:0000313" key="8">
    <source>
        <dbReference type="EMBL" id="EAT38590.1"/>
    </source>
</evidence>
<name>Q16VK6_AEDAE</name>
<evidence type="ECO:0000256" key="3">
    <source>
        <dbReference type="ARBA" id="ARBA00022737"/>
    </source>
</evidence>
<dbReference type="PANTHER" id="PTHR23301:SF0">
    <property type="entry name" value="CHITIN-BINDING TYPE-2 DOMAIN-CONTAINING PROTEIN-RELATED"/>
    <property type="match status" value="1"/>
</dbReference>
<dbReference type="eggNOG" id="ENOG502RTJ7">
    <property type="taxonomic scope" value="Eukaryota"/>
</dbReference>
<keyword evidence="2 6" id="KW-0732">Signal</keyword>
<keyword evidence="4" id="KW-1015">Disulfide bond</keyword>
<dbReference type="InterPro" id="IPR051940">
    <property type="entry name" value="Chitin_bind-dev_reg"/>
</dbReference>
<evidence type="ECO:0000256" key="4">
    <source>
        <dbReference type="ARBA" id="ARBA00023157"/>
    </source>
</evidence>
<feature type="signal peptide" evidence="6">
    <location>
        <begin position="1"/>
        <end position="17"/>
    </location>
</feature>
<proteinExistence type="predicted"/>
<dbReference type="AlphaFoldDB" id="Q16VK6"/>
<evidence type="ECO:0000256" key="6">
    <source>
        <dbReference type="SAM" id="SignalP"/>
    </source>
</evidence>
<sequence length="309" mass="33030">MKYFVLTLALFGASTQGQAPPCTESCWQSCPIDRRCPATNLNTVTLLSHPTNCSKYISCESGHGCERVCPAGLHFNAKEMICDWPARACCDASMGCGSDVWDRNCLPHVSCIGVSSAETVLLPHPTCSKFYKCDRNEACEYDCPQGLHFNKLDKACDWPARACCDKTIPCDQPCIPGVTCPPGPAPATSTSAPITPAPTTIASTTVAPTTLPPGGDDCNTGCPDFNCHVDLRCLSTVSDGKAVLLSHYNCGKFYKCKDGSNVACELDCPPGLHFNERKLVCDWPWLACCDPSVQCVQPCIPGSCSPSLG</sequence>
<keyword evidence="1" id="KW-0147">Chitin-binding</keyword>
<dbReference type="KEGG" id="aag:5572128"/>
<accession>Q16VK6</accession>
<dbReference type="PROSITE" id="PS50940">
    <property type="entry name" value="CHIT_BIND_II"/>
    <property type="match status" value="3"/>
</dbReference>
<dbReference type="GO" id="GO:0008061">
    <property type="term" value="F:chitin binding"/>
    <property type="evidence" value="ECO:0007669"/>
    <property type="project" value="UniProtKB-KW"/>
</dbReference>
<dbReference type="SMART" id="SM00494">
    <property type="entry name" value="ChtBD2"/>
    <property type="match status" value="3"/>
</dbReference>
<reference evidence="8" key="2">
    <citation type="journal article" date="2007" name="Science">
        <title>Genome sequence of Aedes aegypti, a major arbovirus vector.</title>
        <authorList>
            <person name="Nene V."/>
            <person name="Wortman J.R."/>
            <person name="Lawson D."/>
            <person name="Haas B."/>
            <person name="Kodira C."/>
            <person name="Tu Z.J."/>
            <person name="Loftus B."/>
            <person name="Xi Z."/>
            <person name="Megy K."/>
            <person name="Grabherr M."/>
            <person name="Ren Q."/>
            <person name="Zdobnov E.M."/>
            <person name="Lobo N.F."/>
            <person name="Campbell K.S."/>
            <person name="Brown S.E."/>
            <person name="Bonaldo M.F."/>
            <person name="Zhu J."/>
            <person name="Sinkins S.P."/>
            <person name="Hogenkamp D.G."/>
            <person name="Amedeo P."/>
            <person name="Arensburger P."/>
            <person name="Atkinson P.W."/>
            <person name="Bidwell S."/>
            <person name="Biedler J."/>
            <person name="Birney E."/>
            <person name="Bruggner R.V."/>
            <person name="Costas J."/>
            <person name="Coy M.R."/>
            <person name="Crabtree J."/>
            <person name="Crawford M."/>
            <person name="Debruyn B."/>
            <person name="Decaprio D."/>
            <person name="Eiglmeier K."/>
            <person name="Eisenstadt E."/>
            <person name="El-Dorry H."/>
            <person name="Gelbart W.M."/>
            <person name="Gomes S.L."/>
            <person name="Hammond M."/>
            <person name="Hannick L.I."/>
            <person name="Hogan J.R."/>
            <person name="Holmes M.H."/>
            <person name="Jaffe D."/>
            <person name="Johnston J.S."/>
            <person name="Kennedy R.C."/>
            <person name="Koo H."/>
            <person name="Kravitz S."/>
            <person name="Kriventseva E.V."/>
            <person name="Kulp D."/>
            <person name="Labutti K."/>
            <person name="Lee E."/>
            <person name="Li S."/>
            <person name="Lovin D.D."/>
            <person name="Mao C."/>
            <person name="Mauceli E."/>
            <person name="Menck C.F."/>
            <person name="Miller J.R."/>
            <person name="Montgomery P."/>
            <person name="Mori A."/>
            <person name="Nascimento A.L."/>
            <person name="Naveira H.F."/>
            <person name="Nusbaum C."/>
            <person name="O'leary S."/>
            <person name="Orvis J."/>
            <person name="Pertea M."/>
            <person name="Quesneville H."/>
            <person name="Reidenbach K.R."/>
            <person name="Rogers Y.H."/>
            <person name="Roth C.W."/>
            <person name="Schneider J.R."/>
            <person name="Schatz M."/>
            <person name="Shumway M."/>
            <person name="Stanke M."/>
            <person name="Stinson E.O."/>
            <person name="Tubio J.M."/>
            <person name="Vanzee J.P."/>
            <person name="Verjovski-Almeida S."/>
            <person name="Werner D."/>
            <person name="White O."/>
            <person name="Wyder S."/>
            <person name="Zeng Q."/>
            <person name="Zhao Q."/>
            <person name="Zhao Y."/>
            <person name="Hill C.A."/>
            <person name="Raikhel A.S."/>
            <person name="Soares M.B."/>
            <person name="Knudson D.L."/>
            <person name="Lee N.H."/>
            <person name="Galagan J."/>
            <person name="Salzberg S.L."/>
            <person name="Paulsen I.T."/>
            <person name="Dimopoulos G."/>
            <person name="Collins F.H."/>
            <person name="Birren B."/>
            <person name="Fraser-Liggett C.M."/>
            <person name="Severson D.W."/>
        </authorList>
    </citation>
    <scope>NUCLEOTIDE SEQUENCE [LARGE SCALE GENOMIC DNA]</scope>
    <source>
        <strain evidence="8">Liverpool</strain>
    </source>
</reference>
<feature type="chain" id="PRO_5030175199" evidence="6">
    <location>
        <begin position="18"/>
        <end position="309"/>
    </location>
</feature>
<keyword evidence="5" id="KW-0325">Glycoprotein</keyword>
<dbReference type="PaxDb" id="7159-AAEL009528-PA"/>
<dbReference type="EMBL" id="CH477589">
    <property type="protein sequence ID" value="EAT38590.1"/>
    <property type="molecule type" value="Genomic_DNA"/>
</dbReference>
<reference evidence="8" key="1">
    <citation type="submission" date="2005-10" db="EMBL/GenBank/DDBJ databases">
        <authorList>
            <person name="Loftus B.J."/>
            <person name="Nene V.M."/>
            <person name="Hannick L.I."/>
            <person name="Bidwell S."/>
            <person name="Haas B."/>
            <person name="Amedeo P."/>
            <person name="Orvis J."/>
            <person name="Wortman J.R."/>
            <person name="White O.R."/>
            <person name="Salzberg S."/>
            <person name="Shumway M."/>
            <person name="Koo H."/>
            <person name="Zhao Y."/>
            <person name="Holmes M."/>
            <person name="Miller J."/>
            <person name="Schatz M."/>
            <person name="Pop M."/>
            <person name="Pai G."/>
            <person name="Utterback T."/>
            <person name="Rogers Y.-H."/>
            <person name="Kravitz S."/>
            <person name="Fraser C.M."/>
        </authorList>
    </citation>
    <scope>NUCLEOTIDE SEQUENCE</scope>
    <source>
        <strain evidence="8">Liverpool</strain>
    </source>
</reference>
<evidence type="ECO:0000259" key="7">
    <source>
        <dbReference type="PROSITE" id="PS50940"/>
    </source>
</evidence>
<evidence type="ECO:0000256" key="1">
    <source>
        <dbReference type="ARBA" id="ARBA00022669"/>
    </source>
</evidence>
<evidence type="ECO:0000256" key="5">
    <source>
        <dbReference type="ARBA" id="ARBA00023180"/>
    </source>
</evidence>
<dbReference type="InterPro" id="IPR036508">
    <property type="entry name" value="Chitin-bd_dom_sf"/>
</dbReference>
<evidence type="ECO:0000313" key="9">
    <source>
        <dbReference type="Proteomes" id="UP000682892"/>
    </source>
</evidence>
<dbReference type="Gene3D" id="2.170.140.10">
    <property type="entry name" value="Chitin binding domain"/>
    <property type="match status" value="3"/>
</dbReference>
<dbReference type="PhylomeDB" id="Q16VK6"/>
<feature type="domain" description="Chitin-binding type-2" evidence="7">
    <location>
        <begin position="33"/>
        <end position="92"/>
    </location>
</feature>
<gene>
    <name evidence="8" type="ORF">AaeL_AAEL009528</name>
</gene>
<dbReference type="GO" id="GO:0005576">
    <property type="term" value="C:extracellular region"/>
    <property type="evidence" value="ECO:0007669"/>
    <property type="project" value="InterPro"/>
</dbReference>